<sequence>MPPRIIKKEPQLCADISSLSECLPVPSLSAPQIRLRPCRPRKRLVDCIAEWRERQKALAFGVCDPMETLWTLVFRTPLLTKNRRPELIDRELSAESMSRMPLKNTTNSVLVFSSESSLPKEAPRRKRRIIPKKVAAAATLHPSSSPASPPSCMSSPRNAIGNGNGNGSSSSRGVLLNGRSESDVEFSGSMTSSGVLVLYRMHHSYTVTPGMYMRSCFLRPKFDPVERRHFAMVLYPLKAVKRCLQMCASEDQEQTCIIRCLVDATASVKFVAQQWGCQCPAYSIADIQFTHLLTLTPLPHPDKIFPALTAATTTTATSKASSAAAAASHPQTTDTGTTTTPATDSSAEGQQPAASDTADGDSDPAVCKIVSRSTYESIPPVAEECSPTQPHCGPDRDRDRTPSDERRPAVSTSAELKSPSTLPAEVTGPLLQEIASWRVDAAARDHSAGGGGGGGCRAGGGGGLCVRVSGLIDQDDCPPPPSCPSVTVSPDAATPCPTAKTISPLRDISNEETTAATNGYAYTYDEKPRSDSTLSNSTTRVPSGVISASAGHVMEGARCHSDPSAEALSLSLPQSTVCKSDTLVTRKTVYSSRYAASGGVMSKLTASSGRREIRSGVI</sequence>
<proteinExistence type="predicted"/>
<feature type="compositionally biased region" description="Low complexity" evidence="1">
    <location>
        <begin position="136"/>
        <end position="156"/>
    </location>
</feature>
<feature type="compositionally biased region" description="Low complexity" evidence="1">
    <location>
        <begin position="320"/>
        <end position="343"/>
    </location>
</feature>
<dbReference type="AlphaFoldDB" id="A0A0G4FYV8"/>
<feature type="region of interest" description="Disordered" evidence="1">
    <location>
        <begin position="320"/>
        <end position="365"/>
    </location>
</feature>
<dbReference type="EMBL" id="CDMY01000523">
    <property type="protein sequence ID" value="CEM20267.1"/>
    <property type="molecule type" value="Genomic_DNA"/>
</dbReference>
<organism evidence="2 3">
    <name type="scientific">Vitrella brassicaformis (strain CCMP3155)</name>
    <dbReference type="NCBI Taxonomy" id="1169540"/>
    <lineage>
        <taxon>Eukaryota</taxon>
        <taxon>Sar</taxon>
        <taxon>Alveolata</taxon>
        <taxon>Colpodellida</taxon>
        <taxon>Vitrellaceae</taxon>
        <taxon>Vitrella</taxon>
    </lineage>
</organism>
<feature type="region of interest" description="Disordered" evidence="1">
    <location>
        <begin position="378"/>
        <end position="424"/>
    </location>
</feature>
<accession>A0A0G4FYV8</accession>
<feature type="compositionally biased region" description="Basic and acidic residues" evidence="1">
    <location>
        <begin position="393"/>
        <end position="408"/>
    </location>
</feature>
<reference evidence="2 3" key="1">
    <citation type="submission" date="2014-11" db="EMBL/GenBank/DDBJ databases">
        <authorList>
            <person name="Zhu J."/>
            <person name="Qi W."/>
            <person name="Song R."/>
        </authorList>
    </citation>
    <scope>NUCLEOTIDE SEQUENCE [LARGE SCALE GENOMIC DNA]</scope>
</reference>
<feature type="region of interest" description="Disordered" evidence="1">
    <location>
        <begin position="136"/>
        <end position="175"/>
    </location>
</feature>
<name>A0A0G4FYV8_VITBC</name>
<feature type="compositionally biased region" description="Polar residues" evidence="1">
    <location>
        <begin position="410"/>
        <end position="421"/>
    </location>
</feature>
<feature type="compositionally biased region" description="Polar residues" evidence="1">
    <location>
        <begin position="344"/>
        <end position="354"/>
    </location>
</feature>
<dbReference type="VEuPathDB" id="CryptoDB:Vbra_805"/>
<evidence type="ECO:0000313" key="3">
    <source>
        <dbReference type="Proteomes" id="UP000041254"/>
    </source>
</evidence>
<dbReference type="Proteomes" id="UP000041254">
    <property type="component" value="Unassembled WGS sequence"/>
</dbReference>
<evidence type="ECO:0000313" key="2">
    <source>
        <dbReference type="EMBL" id="CEM20267.1"/>
    </source>
</evidence>
<keyword evidence="3" id="KW-1185">Reference proteome</keyword>
<evidence type="ECO:0000256" key="1">
    <source>
        <dbReference type="SAM" id="MobiDB-lite"/>
    </source>
</evidence>
<dbReference type="InParanoid" id="A0A0G4FYV8"/>
<protein>
    <submittedName>
        <fullName evidence="2">Uncharacterized protein</fullName>
    </submittedName>
</protein>
<gene>
    <name evidence="2" type="ORF">Vbra_805</name>
</gene>